<proteinExistence type="predicted"/>
<dbReference type="KEGG" id="vg:55003110"/>
<organism evidence="1 2">
    <name type="scientific">Dickeya phage Mysterion</name>
    <dbReference type="NCBI Taxonomy" id="2320193"/>
    <lineage>
        <taxon>Viruses</taxon>
        <taxon>Duplodnaviria</taxon>
        <taxon>Heunggongvirae</taxon>
        <taxon>Uroviricota</taxon>
        <taxon>Caudoviricetes</taxon>
        <taxon>Autographivirales</taxon>
        <taxon>Autotranscriptaviridae</taxon>
        <taxon>Studiervirinae</taxon>
        <taxon>Aarhusvirus</taxon>
        <taxon>Aarhusvirus mysterion</taxon>
    </lineage>
</organism>
<evidence type="ECO:0000313" key="1">
    <source>
        <dbReference type="EMBL" id="AXY81980.1"/>
    </source>
</evidence>
<sequence length="92" mass="10434">MSDKSLIKFLEMLDTNMAQQMLKDLNSDEKRTPQLYNAIGKLLERHKFQISKLQPDENILGGLADALTDYNKEYGADGLSEDEANGGERWVN</sequence>
<name>A0A385IGJ1_9CAUD</name>
<reference evidence="2" key="1">
    <citation type="submission" date="2018-08" db="EMBL/GenBank/DDBJ databases">
        <title>SRE bacteriophages.</title>
        <authorList>
            <person name="Carstens A.B."/>
            <person name="Djurhuus A.M."/>
            <person name="Kot W."/>
            <person name="Hansen L.H."/>
        </authorList>
    </citation>
    <scope>NUCLEOTIDE SEQUENCE [LARGE SCALE GENOMIC DNA]</scope>
</reference>
<keyword evidence="2" id="KW-1185">Reference proteome</keyword>
<protein>
    <submittedName>
        <fullName evidence="1">Terminase small subunit</fullName>
    </submittedName>
</protein>
<accession>A0A385IGJ1</accession>
<dbReference type="Proteomes" id="UP000263979">
    <property type="component" value="Segment"/>
</dbReference>
<dbReference type="EMBL" id="MH807817">
    <property type="protein sequence ID" value="AXY81980.1"/>
    <property type="molecule type" value="Genomic_DNA"/>
</dbReference>
<dbReference type="RefSeq" id="YP_009812077.1">
    <property type="nucleotide sequence ID" value="NC_048060.1"/>
</dbReference>
<dbReference type="Pfam" id="PF11123">
    <property type="entry name" value="DNA_Packaging_2"/>
    <property type="match status" value="1"/>
</dbReference>
<dbReference type="GeneID" id="55003110"/>
<evidence type="ECO:0000313" key="2">
    <source>
        <dbReference type="Proteomes" id="UP000263979"/>
    </source>
</evidence>
<dbReference type="InterPro" id="IPR024345">
    <property type="entry name" value="DNA_matur_Phage_T7-like"/>
</dbReference>